<proteinExistence type="predicted"/>
<accession>A0A195FF57</accession>
<dbReference type="AlphaFoldDB" id="A0A195FF57"/>
<dbReference type="EMBL" id="KQ981625">
    <property type="protein sequence ID" value="KYN38996.1"/>
    <property type="molecule type" value="Genomic_DNA"/>
</dbReference>
<evidence type="ECO:0000313" key="1">
    <source>
        <dbReference type="EMBL" id="KYN38996.1"/>
    </source>
</evidence>
<evidence type="ECO:0000313" key="2">
    <source>
        <dbReference type="Proteomes" id="UP000078541"/>
    </source>
</evidence>
<keyword evidence="2" id="KW-1185">Reference proteome</keyword>
<sequence length="100" mass="11542">MRKTVLKRKLRGKLVGFSDCSSKHTIVLRRNAKLIRLRDVALYKNADAKRRNGRYLAAGISQDGVKRLDKKERGGKTCEGTIYSEKKVLCKRNEYACRRK</sequence>
<organism evidence="1 2">
    <name type="scientific">Trachymyrmex septentrionalis</name>
    <dbReference type="NCBI Taxonomy" id="34720"/>
    <lineage>
        <taxon>Eukaryota</taxon>
        <taxon>Metazoa</taxon>
        <taxon>Ecdysozoa</taxon>
        <taxon>Arthropoda</taxon>
        <taxon>Hexapoda</taxon>
        <taxon>Insecta</taxon>
        <taxon>Pterygota</taxon>
        <taxon>Neoptera</taxon>
        <taxon>Endopterygota</taxon>
        <taxon>Hymenoptera</taxon>
        <taxon>Apocrita</taxon>
        <taxon>Aculeata</taxon>
        <taxon>Formicoidea</taxon>
        <taxon>Formicidae</taxon>
        <taxon>Myrmicinae</taxon>
        <taxon>Trachymyrmex</taxon>
    </lineage>
</organism>
<protein>
    <submittedName>
        <fullName evidence="1">Uncharacterized protein</fullName>
    </submittedName>
</protein>
<gene>
    <name evidence="1" type="ORF">ALC56_06422</name>
</gene>
<name>A0A195FF57_9HYME</name>
<reference evidence="1 2" key="1">
    <citation type="submission" date="2016-03" db="EMBL/GenBank/DDBJ databases">
        <title>Trachymyrmex septentrionalis WGS genome.</title>
        <authorList>
            <person name="Nygaard S."/>
            <person name="Hu H."/>
            <person name="Boomsma J."/>
            <person name="Zhang G."/>
        </authorList>
    </citation>
    <scope>NUCLEOTIDE SEQUENCE [LARGE SCALE GENOMIC DNA]</scope>
    <source>
        <strain evidence="1">Tsep2-gDNA-1</strain>
        <tissue evidence="1">Whole body</tissue>
    </source>
</reference>
<dbReference type="Proteomes" id="UP000078541">
    <property type="component" value="Unassembled WGS sequence"/>
</dbReference>